<dbReference type="EMBL" id="UINC01079671">
    <property type="protein sequence ID" value="SVC21892.1"/>
    <property type="molecule type" value="Genomic_DNA"/>
</dbReference>
<organism evidence="1">
    <name type="scientific">marine metagenome</name>
    <dbReference type="NCBI Taxonomy" id="408172"/>
    <lineage>
        <taxon>unclassified sequences</taxon>
        <taxon>metagenomes</taxon>
        <taxon>ecological metagenomes</taxon>
    </lineage>
</organism>
<protein>
    <submittedName>
        <fullName evidence="1">Uncharacterized protein</fullName>
    </submittedName>
</protein>
<reference evidence="1" key="1">
    <citation type="submission" date="2018-05" db="EMBL/GenBank/DDBJ databases">
        <authorList>
            <person name="Lanie J.A."/>
            <person name="Ng W.-L."/>
            <person name="Kazmierczak K.M."/>
            <person name="Andrzejewski T.M."/>
            <person name="Davidsen T.M."/>
            <person name="Wayne K.J."/>
            <person name="Tettelin H."/>
            <person name="Glass J.I."/>
            <person name="Rusch D."/>
            <person name="Podicherti R."/>
            <person name="Tsui H.-C.T."/>
            <person name="Winkler M.E."/>
        </authorList>
    </citation>
    <scope>NUCLEOTIDE SEQUENCE</scope>
</reference>
<gene>
    <name evidence="1" type="ORF">METZ01_LOCUS274746</name>
</gene>
<dbReference type="AlphaFoldDB" id="A0A382KEV5"/>
<feature type="non-terminal residue" evidence="1">
    <location>
        <position position="55"/>
    </location>
</feature>
<proteinExistence type="predicted"/>
<sequence>MSQYQVKAGPEAFLPPAAASMGIVLPDPGEGHIEGRIVPEEEAYEHCAKKSLEGK</sequence>
<accession>A0A382KEV5</accession>
<evidence type="ECO:0000313" key="1">
    <source>
        <dbReference type="EMBL" id="SVC21892.1"/>
    </source>
</evidence>
<name>A0A382KEV5_9ZZZZ</name>